<comment type="caution">
    <text evidence="3">The sequence shown here is derived from an EMBL/GenBank/DDBJ whole genome shotgun (WGS) entry which is preliminary data.</text>
</comment>
<name>A0A0R0CWZ8_9GAMM</name>
<dbReference type="PANTHER" id="PTHR43384">
    <property type="entry name" value="SEPTUM SITE-DETERMINING PROTEIN MIND HOMOLOG, CHLOROPLASTIC-RELATED"/>
    <property type="match status" value="1"/>
</dbReference>
<dbReference type="InterPro" id="IPR027417">
    <property type="entry name" value="P-loop_NTPase"/>
</dbReference>
<evidence type="ECO:0000313" key="4">
    <source>
        <dbReference type="Proteomes" id="UP000051863"/>
    </source>
</evidence>
<dbReference type="Gene3D" id="3.40.50.300">
    <property type="entry name" value="P-loop containing nucleotide triphosphate hydrolases"/>
    <property type="match status" value="1"/>
</dbReference>
<gene>
    <name evidence="3" type="ORF">ABB27_04945</name>
</gene>
<protein>
    <recommendedName>
        <fullName evidence="5">Fimbrial protein</fullName>
    </recommendedName>
</protein>
<dbReference type="PATRIC" id="fig|405446.3.peg.285"/>
<dbReference type="PANTHER" id="PTHR43384:SF6">
    <property type="entry name" value="SEPTUM SITE-DETERMINING PROTEIN MIND HOMOLOG, CHLOROPLASTIC"/>
    <property type="match status" value="1"/>
</dbReference>
<evidence type="ECO:0000313" key="3">
    <source>
        <dbReference type="EMBL" id="KRG70276.1"/>
    </source>
</evidence>
<dbReference type="GO" id="GO:0016887">
    <property type="term" value="F:ATP hydrolysis activity"/>
    <property type="evidence" value="ECO:0007669"/>
    <property type="project" value="TreeGrafter"/>
</dbReference>
<organism evidence="3 4">
    <name type="scientific">Stenotrophomonas terrae</name>
    <dbReference type="NCBI Taxonomy" id="405446"/>
    <lineage>
        <taxon>Bacteria</taxon>
        <taxon>Pseudomonadati</taxon>
        <taxon>Pseudomonadota</taxon>
        <taxon>Gammaproteobacteria</taxon>
        <taxon>Lysobacterales</taxon>
        <taxon>Lysobacteraceae</taxon>
        <taxon>Stenotrophomonas</taxon>
    </lineage>
</organism>
<sequence>MPPVMPLPQTQSHPELNLLLYAPDNRHMARLGAALAGHANLRWVDSREIHPRQLLEGANGPAFVLLDYCGGNAAYSTDVARQLHALPGCPALIGLGTTGPEQAAHLLAAMRAGVCDFIDVDNSSAQMLEVFERVAAVPAPARAAAVPEVRADGRLIVLLGVRPGVGTSTLATHLGVSLAEQNPTSPDVAGLQGWLLLIDLGQPSADAALYLGMESHFGYEEALRNVERMDRTFAGTAFAHHPSGLALLGISSGTLLKKHEPIALLDRLRSVFPLSLCDVGGLPLQLLPITLLKSASEVWLVTDQAIGSLVSLDQTMRELESRGLRDERLQLIVNRFDPNGGLADTQIAQRFNLPLLATLPDRARVLRSNAGLGRLLTDAAPRDAYLKALLPLQQRLDRRRAAAPSSNAPASPLARLATLLGR</sequence>
<dbReference type="GO" id="GO:0005524">
    <property type="term" value="F:ATP binding"/>
    <property type="evidence" value="ECO:0007669"/>
    <property type="project" value="UniProtKB-KW"/>
</dbReference>
<dbReference type="AlphaFoldDB" id="A0A0R0CWZ8"/>
<dbReference type="GO" id="GO:0009898">
    <property type="term" value="C:cytoplasmic side of plasma membrane"/>
    <property type="evidence" value="ECO:0007669"/>
    <property type="project" value="TreeGrafter"/>
</dbReference>
<accession>A0A0R0CWZ8</accession>
<dbReference type="SUPFAM" id="SSF52540">
    <property type="entry name" value="P-loop containing nucleoside triphosphate hydrolases"/>
    <property type="match status" value="1"/>
</dbReference>
<evidence type="ECO:0008006" key="5">
    <source>
        <dbReference type="Google" id="ProtNLM"/>
    </source>
</evidence>
<dbReference type="EMBL" id="LDJJ01000013">
    <property type="protein sequence ID" value="KRG70276.1"/>
    <property type="molecule type" value="Genomic_DNA"/>
</dbReference>
<keyword evidence="4" id="KW-1185">Reference proteome</keyword>
<proteinExistence type="predicted"/>
<dbReference type="Proteomes" id="UP000051863">
    <property type="component" value="Unassembled WGS sequence"/>
</dbReference>
<evidence type="ECO:0000256" key="2">
    <source>
        <dbReference type="ARBA" id="ARBA00022840"/>
    </source>
</evidence>
<keyword evidence="2" id="KW-0067">ATP-binding</keyword>
<dbReference type="GO" id="GO:0051782">
    <property type="term" value="P:negative regulation of cell division"/>
    <property type="evidence" value="ECO:0007669"/>
    <property type="project" value="TreeGrafter"/>
</dbReference>
<keyword evidence="1" id="KW-0547">Nucleotide-binding</keyword>
<dbReference type="InterPro" id="IPR050625">
    <property type="entry name" value="ParA/MinD_ATPase"/>
</dbReference>
<dbReference type="Gene3D" id="3.40.50.2300">
    <property type="match status" value="1"/>
</dbReference>
<evidence type="ECO:0000256" key="1">
    <source>
        <dbReference type="ARBA" id="ARBA00022741"/>
    </source>
</evidence>
<reference evidence="3 4" key="1">
    <citation type="submission" date="2015-05" db="EMBL/GenBank/DDBJ databases">
        <title>Genome sequencing and analysis of members of genus Stenotrophomonas.</title>
        <authorList>
            <person name="Patil P.P."/>
            <person name="Midha S."/>
            <person name="Patil P.B."/>
        </authorList>
    </citation>
    <scope>NUCLEOTIDE SEQUENCE [LARGE SCALE GENOMIC DNA]</scope>
    <source>
        <strain evidence="3 4">DSM 18941</strain>
    </source>
</reference>
<dbReference type="GO" id="GO:0005829">
    <property type="term" value="C:cytosol"/>
    <property type="evidence" value="ECO:0007669"/>
    <property type="project" value="TreeGrafter"/>
</dbReference>